<feature type="region of interest" description="Disordered" evidence="1">
    <location>
        <begin position="1"/>
        <end position="255"/>
    </location>
</feature>
<feature type="compositionally biased region" description="Low complexity" evidence="1">
    <location>
        <begin position="80"/>
        <end position="89"/>
    </location>
</feature>
<accession>A0A8H5GHX6</accession>
<sequence length="758" mass="82648">MSVVKPPTRRARRDGLSISDAEPESISKPSESALPPLQAGNGMNLRGKRDSHPAAPDMSAPKRSTEEVQAEKRAKEQARLAKAAARQSAVNKAAEVEDRLRMSEQQAKETGHNPPTTTKTKKPRQKKKDPKDTEQAAEESEQLAGDRDSKAKNTSTTAQTPQTKRKRTAPATSTARTSASLSSPTTTSTTPNKSPSQCDIEDLEDDEQAAEGLDDSGYEAKPVKKKKKGELRAEVGQKRVSTASEASVTVTEPPKKKKKLILQGFKSSTNTVSNDTLNNITTSSIFGGDISNQAATTITQPDGAEYVSGGFGDEIEGHDERETTVKSGSKPLKMKTVSAVVPQSTIVKIEPTTSVQGLVTPARKRKQVRLADLPGPVKTAFSKTFMPVIIEYTGCITAWTGPNVDDLAELWASVMSETLLHQFAELNKDQTIKTLVDQQLSSWRNTFAKTALAALEEVFKRQHLESPDERKAYIAHQLEGNYKCRSFYYLNVMKKDGKTYYGGPFQSYLIAKTLSEHLKSIKTIAKEDRLDMRPVGAIVLSIQAVQRALTFNESGVRIIPHGQDRYFSQQVWGDRFVNLDGKKVHQKTTSQLHWIFGENPSTNTARVSSAQWDQIIEAAQACTTVKNVSKPATTSPTEEPIDSDEDWTMPDEDPDFFREHTNRDGKGGGPQETETKDIGEETTKTVTAASAVDKDESAGNDVSETTKTAAAASAVGEDEDADDVSESEVVDDGVNDADSTSSEDDEEMEEEVGTASVE</sequence>
<name>A0A8H5GHX6_9AGAR</name>
<organism evidence="2 3">
    <name type="scientific">Tetrapyrgos nigripes</name>
    <dbReference type="NCBI Taxonomy" id="182062"/>
    <lineage>
        <taxon>Eukaryota</taxon>
        <taxon>Fungi</taxon>
        <taxon>Dikarya</taxon>
        <taxon>Basidiomycota</taxon>
        <taxon>Agaricomycotina</taxon>
        <taxon>Agaricomycetes</taxon>
        <taxon>Agaricomycetidae</taxon>
        <taxon>Agaricales</taxon>
        <taxon>Marasmiineae</taxon>
        <taxon>Marasmiaceae</taxon>
        <taxon>Tetrapyrgos</taxon>
    </lineage>
</organism>
<feature type="compositionally biased region" description="Low complexity" evidence="1">
    <location>
        <begin position="705"/>
        <end position="715"/>
    </location>
</feature>
<keyword evidence="3" id="KW-1185">Reference proteome</keyword>
<feature type="compositionally biased region" description="Polar residues" evidence="1">
    <location>
        <begin position="152"/>
        <end position="162"/>
    </location>
</feature>
<dbReference type="AlphaFoldDB" id="A0A8H5GHX6"/>
<feature type="compositionally biased region" description="Basic and acidic residues" evidence="1">
    <location>
        <begin position="655"/>
        <end position="666"/>
    </location>
</feature>
<feature type="compositionally biased region" description="Acidic residues" evidence="1">
    <location>
        <begin position="716"/>
        <end position="752"/>
    </location>
</feature>
<feature type="compositionally biased region" description="Polar residues" evidence="1">
    <location>
        <begin position="239"/>
        <end position="250"/>
    </location>
</feature>
<comment type="caution">
    <text evidence="2">The sequence shown here is derived from an EMBL/GenBank/DDBJ whole genome shotgun (WGS) entry which is preliminary data.</text>
</comment>
<feature type="compositionally biased region" description="Basic and acidic residues" evidence="1">
    <location>
        <begin position="63"/>
        <end position="79"/>
    </location>
</feature>
<evidence type="ECO:0000313" key="2">
    <source>
        <dbReference type="EMBL" id="KAF5365297.1"/>
    </source>
</evidence>
<feature type="region of interest" description="Disordered" evidence="1">
    <location>
        <begin position="626"/>
        <end position="758"/>
    </location>
</feature>
<feature type="compositionally biased region" description="Polar residues" evidence="1">
    <location>
        <begin position="626"/>
        <end position="637"/>
    </location>
</feature>
<feature type="compositionally biased region" description="Basic residues" evidence="1">
    <location>
        <begin position="119"/>
        <end position="128"/>
    </location>
</feature>
<feature type="compositionally biased region" description="Acidic residues" evidence="1">
    <location>
        <begin position="639"/>
        <end position="654"/>
    </location>
</feature>
<dbReference type="Proteomes" id="UP000559256">
    <property type="component" value="Unassembled WGS sequence"/>
</dbReference>
<evidence type="ECO:0000256" key="1">
    <source>
        <dbReference type="SAM" id="MobiDB-lite"/>
    </source>
</evidence>
<reference evidence="2 3" key="1">
    <citation type="journal article" date="2020" name="ISME J.">
        <title>Uncovering the hidden diversity of litter-decomposition mechanisms in mushroom-forming fungi.</title>
        <authorList>
            <person name="Floudas D."/>
            <person name="Bentzer J."/>
            <person name="Ahren D."/>
            <person name="Johansson T."/>
            <person name="Persson P."/>
            <person name="Tunlid A."/>
        </authorList>
    </citation>
    <scope>NUCLEOTIDE SEQUENCE [LARGE SCALE GENOMIC DNA]</scope>
    <source>
        <strain evidence="2 3">CBS 291.85</strain>
    </source>
</reference>
<gene>
    <name evidence="2" type="ORF">D9758_005471</name>
</gene>
<feature type="compositionally biased region" description="Basic and acidic residues" evidence="1">
    <location>
        <begin position="94"/>
        <end position="111"/>
    </location>
</feature>
<dbReference type="EMBL" id="JAACJM010000028">
    <property type="protein sequence ID" value="KAF5365297.1"/>
    <property type="molecule type" value="Genomic_DNA"/>
</dbReference>
<feature type="compositionally biased region" description="Low complexity" evidence="1">
    <location>
        <begin position="169"/>
        <end position="196"/>
    </location>
</feature>
<dbReference type="OrthoDB" id="3256015at2759"/>
<evidence type="ECO:0000313" key="3">
    <source>
        <dbReference type="Proteomes" id="UP000559256"/>
    </source>
</evidence>
<feature type="compositionally biased region" description="Basic and acidic residues" evidence="1">
    <location>
        <begin position="673"/>
        <end position="683"/>
    </location>
</feature>
<proteinExistence type="predicted"/>
<feature type="compositionally biased region" description="Acidic residues" evidence="1">
    <location>
        <begin position="199"/>
        <end position="217"/>
    </location>
</feature>
<protein>
    <submittedName>
        <fullName evidence="2">Uncharacterized protein</fullName>
    </submittedName>
</protein>